<dbReference type="Pfam" id="PF00892">
    <property type="entry name" value="EamA"/>
    <property type="match status" value="2"/>
</dbReference>
<dbReference type="eggNOG" id="COG0697">
    <property type="taxonomic scope" value="Bacteria"/>
</dbReference>
<feature type="transmembrane region" description="Helical" evidence="6">
    <location>
        <begin position="225"/>
        <end position="245"/>
    </location>
</feature>
<evidence type="ECO:0000259" key="7">
    <source>
        <dbReference type="Pfam" id="PF00892"/>
    </source>
</evidence>
<feature type="transmembrane region" description="Helical" evidence="6">
    <location>
        <begin position="12"/>
        <end position="31"/>
    </location>
</feature>
<dbReference type="RefSeq" id="WP_013581632.1">
    <property type="nucleotide sequence ID" value="NC_015064.1"/>
</dbReference>
<feature type="domain" description="EamA" evidence="7">
    <location>
        <begin position="15"/>
        <end position="138"/>
    </location>
</feature>
<feature type="transmembrane region" description="Helical" evidence="6">
    <location>
        <begin position="252"/>
        <end position="272"/>
    </location>
</feature>
<feature type="transmembrane region" description="Helical" evidence="6">
    <location>
        <begin position="186"/>
        <end position="205"/>
    </location>
</feature>
<dbReference type="GO" id="GO:0016020">
    <property type="term" value="C:membrane"/>
    <property type="evidence" value="ECO:0007669"/>
    <property type="project" value="UniProtKB-SubCell"/>
</dbReference>
<dbReference type="PANTHER" id="PTHR32322">
    <property type="entry name" value="INNER MEMBRANE TRANSPORTER"/>
    <property type="match status" value="1"/>
</dbReference>
<evidence type="ECO:0000256" key="3">
    <source>
        <dbReference type="ARBA" id="ARBA00022692"/>
    </source>
</evidence>
<evidence type="ECO:0000313" key="9">
    <source>
        <dbReference type="Proteomes" id="UP000000343"/>
    </source>
</evidence>
<dbReference type="PaxDb" id="1198114-AciX9_3309"/>
<evidence type="ECO:0000256" key="6">
    <source>
        <dbReference type="SAM" id="Phobius"/>
    </source>
</evidence>
<feature type="domain" description="EamA" evidence="7">
    <location>
        <begin position="155"/>
        <end position="294"/>
    </location>
</feature>
<protein>
    <recommendedName>
        <fullName evidence="7">EamA domain-containing protein</fullName>
    </recommendedName>
</protein>
<reference evidence="9" key="1">
    <citation type="submission" date="2011-01" db="EMBL/GenBank/DDBJ databases">
        <title>Complete sequence of chromosome of Acidobacterium sp. MP5ACTX9.</title>
        <authorList>
            <consortium name="US DOE Joint Genome Institute"/>
            <person name="Lucas S."/>
            <person name="Copeland A."/>
            <person name="Lapidus A."/>
            <person name="Cheng J.-F."/>
            <person name="Goodwin L."/>
            <person name="Pitluck S."/>
            <person name="Teshima H."/>
            <person name="Detter J.C."/>
            <person name="Han C."/>
            <person name="Tapia R."/>
            <person name="Land M."/>
            <person name="Hauser L."/>
            <person name="Kyrpides N."/>
            <person name="Ivanova N."/>
            <person name="Ovchinnikova G."/>
            <person name="Pagani I."/>
            <person name="Rawat S.R."/>
            <person name="Mannisto M."/>
            <person name="Haggblom M.M."/>
            <person name="Woyke T."/>
        </authorList>
    </citation>
    <scope>NUCLEOTIDE SEQUENCE [LARGE SCALE GENOMIC DNA]</scope>
    <source>
        <strain evidence="9">MP5ACTX9</strain>
    </source>
</reference>
<keyword evidence="3 6" id="KW-0812">Transmembrane</keyword>
<organism evidence="9">
    <name type="scientific">Granulicella tundricola (strain ATCC BAA-1859 / DSM 23138 / MP5ACTX9)</name>
    <dbReference type="NCBI Taxonomy" id="1198114"/>
    <lineage>
        <taxon>Bacteria</taxon>
        <taxon>Pseudomonadati</taxon>
        <taxon>Acidobacteriota</taxon>
        <taxon>Terriglobia</taxon>
        <taxon>Terriglobales</taxon>
        <taxon>Acidobacteriaceae</taxon>
        <taxon>Granulicella</taxon>
    </lineage>
</organism>
<dbReference type="InterPro" id="IPR037185">
    <property type="entry name" value="EmrE-like"/>
</dbReference>
<dbReference type="PANTHER" id="PTHR32322:SF2">
    <property type="entry name" value="EAMA DOMAIN-CONTAINING PROTEIN"/>
    <property type="match status" value="1"/>
</dbReference>
<feature type="transmembrane region" description="Helical" evidence="6">
    <location>
        <begin position="278"/>
        <end position="297"/>
    </location>
</feature>
<comment type="subcellular location">
    <subcellularLocation>
        <location evidence="1">Membrane</location>
        <topology evidence="1">Multi-pass membrane protein</topology>
    </subcellularLocation>
</comment>
<dbReference type="EMBL" id="CP002480">
    <property type="protein sequence ID" value="ADW70320.1"/>
    <property type="molecule type" value="Genomic_DNA"/>
</dbReference>
<dbReference type="HOGENOM" id="CLU_033863_5_1_0"/>
<feature type="transmembrane region" description="Helical" evidence="6">
    <location>
        <begin position="152"/>
        <end position="174"/>
    </location>
</feature>
<keyword evidence="4 6" id="KW-1133">Transmembrane helix</keyword>
<evidence type="ECO:0000313" key="8">
    <source>
        <dbReference type="EMBL" id="ADW70320.1"/>
    </source>
</evidence>
<dbReference type="InterPro" id="IPR000620">
    <property type="entry name" value="EamA_dom"/>
</dbReference>
<dbReference type="InterPro" id="IPR050638">
    <property type="entry name" value="AA-Vitamin_Transporters"/>
</dbReference>
<keyword evidence="9" id="KW-1185">Reference proteome</keyword>
<evidence type="ECO:0000256" key="4">
    <source>
        <dbReference type="ARBA" id="ARBA00022989"/>
    </source>
</evidence>
<sequence length="321" mass="35467">MKINMPPRKVAAYAAVYLFWGGSFLAIRNVVHIVPPFFAAAMRYAISGPILLFLSFYVRKEARPTRRQIMNCLMTGVITFSLGYSVVFWAETRLTSWLVAVLTATTFLWTYLGECLLLRTERLSKKMLLPLLLGLAGMPLLCGASFHQGKMWSLLAILAVLLGAVTSAGGVLLIKRLEMPPSFLQTAGFQLIFAGLTLFMFSGALGELKRLPPVSQFFSYRLLTGMAYLVFCGSIIAFTSFQWLLKHDKATLASTTTYAHPIVAMVVGIVFAHEQRSFTQLLGAFGLLGSVAAVWYVQANFSPPEPVDYDARFEADLQTSS</sequence>
<keyword evidence="5 6" id="KW-0472">Membrane</keyword>
<dbReference type="KEGG" id="acm:AciX9_3309"/>
<gene>
    <name evidence="8" type="ordered locus">AciX9_3309</name>
</gene>
<feature type="transmembrane region" description="Helical" evidence="6">
    <location>
        <begin position="37"/>
        <end position="57"/>
    </location>
</feature>
<proteinExistence type="inferred from homology"/>
<feature type="transmembrane region" description="Helical" evidence="6">
    <location>
        <begin position="69"/>
        <end position="90"/>
    </location>
</feature>
<feature type="transmembrane region" description="Helical" evidence="6">
    <location>
        <begin position="96"/>
        <end position="116"/>
    </location>
</feature>
<evidence type="ECO:0000256" key="2">
    <source>
        <dbReference type="ARBA" id="ARBA00007362"/>
    </source>
</evidence>
<name>E8X277_GRATM</name>
<dbReference type="AlphaFoldDB" id="E8X277"/>
<evidence type="ECO:0000256" key="5">
    <source>
        <dbReference type="ARBA" id="ARBA00023136"/>
    </source>
</evidence>
<dbReference type="SUPFAM" id="SSF103481">
    <property type="entry name" value="Multidrug resistance efflux transporter EmrE"/>
    <property type="match status" value="2"/>
</dbReference>
<dbReference type="Proteomes" id="UP000000343">
    <property type="component" value="Chromosome"/>
</dbReference>
<accession>E8X277</accession>
<comment type="similarity">
    <text evidence="2">Belongs to the EamA transporter family.</text>
</comment>
<evidence type="ECO:0000256" key="1">
    <source>
        <dbReference type="ARBA" id="ARBA00004141"/>
    </source>
</evidence>